<dbReference type="GO" id="GO:0005524">
    <property type="term" value="F:ATP binding"/>
    <property type="evidence" value="ECO:0007669"/>
    <property type="project" value="UniProtKB-KW"/>
</dbReference>
<comment type="caution">
    <text evidence="6">The sequence shown here is derived from an EMBL/GenBank/DDBJ whole genome shotgun (WGS) entry which is preliminary data.</text>
</comment>
<dbReference type="InterPro" id="IPR003439">
    <property type="entry name" value="ABC_transporter-like_ATP-bd"/>
</dbReference>
<dbReference type="PROSITE" id="PS50893">
    <property type="entry name" value="ABC_TRANSPORTER_2"/>
    <property type="match status" value="1"/>
</dbReference>
<dbReference type="GO" id="GO:0016887">
    <property type="term" value="F:ATP hydrolysis activity"/>
    <property type="evidence" value="ECO:0007669"/>
    <property type="project" value="InterPro"/>
</dbReference>
<keyword evidence="4" id="KW-1278">Translocase</keyword>
<dbReference type="Gene3D" id="3.40.50.300">
    <property type="entry name" value="P-loop containing nucleotide triphosphate hydrolases"/>
    <property type="match status" value="1"/>
</dbReference>
<dbReference type="PROSITE" id="PS00211">
    <property type="entry name" value="ABC_TRANSPORTER_1"/>
    <property type="match status" value="1"/>
</dbReference>
<dbReference type="SUPFAM" id="SSF52540">
    <property type="entry name" value="P-loop containing nucleoside triphosphate hydrolases"/>
    <property type="match status" value="1"/>
</dbReference>
<gene>
    <name evidence="6" type="ORF">HOQ43_04430</name>
</gene>
<dbReference type="EMBL" id="JABFXE010000188">
    <property type="protein sequence ID" value="NUQ87694.1"/>
    <property type="molecule type" value="Genomic_DNA"/>
</dbReference>
<evidence type="ECO:0000256" key="2">
    <source>
        <dbReference type="ARBA" id="ARBA00022741"/>
    </source>
</evidence>
<accession>A0A850C0I4</accession>
<name>A0A850C0I4_9ACTN</name>
<protein>
    <submittedName>
        <fullName evidence="6">Heme ABC transporter ATP-binding protein</fullName>
    </submittedName>
</protein>
<evidence type="ECO:0000256" key="3">
    <source>
        <dbReference type="ARBA" id="ARBA00022840"/>
    </source>
</evidence>
<keyword evidence="3 6" id="KW-0067">ATP-binding</keyword>
<dbReference type="InterPro" id="IPR017871">
    <property type="entry name" value="ABC_transporter-like_CS"/>
</dbReference>
<reference evidence="6 7" key="1">
    <citation type="submission" date="2020-05" db="EMBL/GenBank/DDBJ databases">
        <title>DNA-SIP metagenomic assembled genomes.</title>
        <authorList>
            <person name="Yu J."/>
        </authorList>
    </citation>
    <scope>NUCLEOTIDE SEQUENCE [LARGE SCALE GENOMIC DNA]</scope>
    <source>
        <strain evidence="6">Bin5.27</strain>
    </source>
</reference>
<feature type="domain" description="ABC transporter" evidence="5">
    <location>
        <begin position="18"/>
        <end position="251"/>
    </location>
</feature>
<dbReference type="PANTHER" id="PTHR42794:SF1">
    <property type="entry name" value="HEMIN IMPORT ATP-BINDING PROTEIN HMUV"/>
    <property type="match status" value="1"/>
</dbReference>
<dbReference type="Proteomes" id="UP000574690">
    <property type="component" value="Unassembled WGS sequence"/>
</dbReference>
<sequence length="256" mass="27615">MRLRRRHRVPDAVPDRPAAAEDLRVRLGGKDILRGVDLDVRAGEVLSLVGPNGAGKSTLLAALSGDLPPASGRALLWDRPAAEWSPLDTARRRAVLPQAHRVSFPFTVREVVGMGRAPWAGTGRAADDDARIADALARTETEPFAQRPFSSLSGGEQARAMLARVVAQDTGLVLLDEPTAALDLRHQELVGRRCRELAAEGRAVVIVLHDLDLAAAYSDRTALLSEGRIAAWGPPADVYTAERLGEVYRQPVTVDH</sequence>
<dbReference type="AlphaFoldDB" id="A0A850C0I4"/>
<dbReference type="NCBIfam" id="NF010068">
    <property type="entry name" value="PRK13548.1"/>
    <property type="match status" value="1"/>
</dbReference>
<evidence type="ECO:0000256" key="4">
    <source>
        <dbReference type="ARBA" id="ARBA00022967"/>
    </source>
</evidence>
<dbReference type="PANTHER" id="PTHR42794">
    <property type="entry name" value="HEMIN IMPORT ATP-BINDING PROTEIN HMUV"/>
    <property type="match status" value="1"/>
</dbReference>
<dbReference type="SMART" id="SM00382">
    <property type="entry name" value="AAA"/>
    <property type="match status" value="1"/>
</dbReference>
<organism evidence="6 7">
    <name type="scientific">Glycomyces artemisiae</name>
    <dbReference type="NCBI Taxonomy" id="1076443"/>
    <lineage>
        <taxon>Bacteria</taxon>
        <taxon>Bacillati</taxon>
        <taxon>Actinomycetota</taxon>
        <taxon>Actinomycetes</taxon>
        <taxon>Glycomycetales</taxon>
        <taxon>Glycomycetaceae</taxon>
        <taxon>Glycomyces</taxon>
    </lineage>
</organism>
<evidence type="ECO:0000256" key="1">
    <source>
        <dbReference type="ARBA" id="ARBA00022448"/>
    </source>
</evidence>
<dbReference type="InterPro" id="IPR027417">
    <property type="entry name" value="P-loop_NTPase"/>
</dbReference>
<evidence type="ECO:0000259" key="5">
    <source>
        <dbReference type="PROSITE" id="PS50893"/>
    </source>
</evidence>
<evidence type="ECO:0000313" key="7">
    <source>
        <dbReference type="Proteomes" id="UP000574690"/>
    </source>
</evidence>
<dbReference type="InterPro" id="IPR003593">
    <property type="entry name" value="AAA+_ATPase"/>
</dbReference>
<keyword evidence="1" id="KW-0813">Transport</keyword>
<evidence type="ECO:0000313" key="6">
    <source>
        <dbReference type="EMBL" id="NUQ87694.1"/>
    </source>
</evidence>
<dbReference type="Pfam" id="PF00005">
    <property type="entry name" value="ABC_tran"/>
    <property type="match status" value="1"/>
</dbReference>
<proteinExistence type="predicted"/>
<keyword evidence="2" id="KW-0547">Nucleotide-binding</keyword>
<feature type="non-terminal residue" evidence="6">
    <location>
        <position position="256"/>
    </location>
</feature>
<dbReference type="CDD" id="cd03214">
    <property type="entry name" value="ABC_Iron-Siderophores_B12_Hemin"/>
    <property type="match status" value="1"/>
</dbReference>